<evidence type="ECO:0000256" key="4">
    <source>
        <dbReference type="ARBA" id="ARBA00023004"/>
    </source>
</evidence>
<feature type="domain" description="Cysteine-rich" evidence="6">
    <location>
        <begin position="217"/>
        <end position="301"/>
    </location>
</feature>
<accession>A0ABX1SZH1</accession>
<keyword evidence="5" id="KW-0411">Iron-sulfur</keyword>
<name>A0ABX1SZH1_PELUQ</name>
<evidence type="ECO:0000313" key="8">
    <source>
        <dbReference type="Proteomes" id="UP001166004"/>
    </source>
</evidence>
<evidence type="ECO:0000256" key="2">
    <source>
        <dbReference type="ARBA" id="ARBA00022723"/>
    </source>
</evidence>
<sequence length="457" mass="51572">MVGVFPTINPKILNMSKEGSIDAPIRHPINFEHPDFLDPKKLDDEMRRAFDICHGCRRCFNLCDSFPKLFDMIDESENEDVESLKSEQFEPVVDACTLCDMCFMTKCPYVPPHDFDLDFPHLMLRYRTAQKKLNKLPAVPAQLAQIDRNGKVGVMLSSLINWASNIKNKFFRKILELVAGIDVRVKLPTYNSETFTNYFKKNNIPTNSEAPSKDRKVVIYSTCFVNFNKKDTGVAALKVLKKNGVEVQEAYPGCCGMPYLEQADLPKVVEQAKKVSKDLMEWVDKGYQIITLTASCGLMLKFEWPLLLPNDENIKRLSKSVSDIDEYIVDIAQKEGLAEGLQEIDGGVTVHNACHARAQNMGIKSRDMLKFIPNIKMDVVERCAGHGGTFGVMKETHDLAVKVGTPTARQIKNKNNKYMASDCPLAGKHLKQLETDTNIANDEALHPIELMAKSYRL</sequence>
<keyword evidence="2" id="KW-0479">Metal-binding</keyword>
<gene>
    <name evidence="7" type="ORF">VP91_00003790</name>
</gene>
<feature type="domain" description="Cysteine-rich" evidence="6">
    <location>
        <begin position="348"/>
        <end position="424"/>
    </location>
</feature>
<evidence type="ECO:0000256" key="5">
    <source>
        <dbReference type="ARBA" id="ARBA00023014"/>
    </source>
</evidence>
<comment type="caution">
    <text evidence="7">The sequence shown here is derived from an EMBL/GenBank/DDBJ whole genome shotgun (WGS) entry which is preliminary data.</text>
</comment>
<evidence type="ECO:0000256" key="1">
    <source>
        <dbReference type="ARBA" id="ARBA00022485"/>
    </source>
</evidence>
<keyword evidence="8" id="KW-1185">Reference proteome</keyword>
<evidence type="ECO:0000259" key="6">
    <source>
        <dbReference type="Pfam" id="PF02754"/>
    </source>
</evidence>
<dbReference type="PANTHER" id="PTHR32479">
    <property type="entry name" value="GLYCOLATE OXIDASE IRON-SULFUR SUBUNIT"/>
    <property type="match status" value="1"/>
</dbReference>
<dbReference type="PANTHER" id="PTHR32479:SF19">
    <property type="entry name" value="ANAEROBIC GLYCEROL-3-PHOSPHATE DEHYDROGENASE SUBUNIT C"/>
    <property type="match status" value="1"/>
</dbReference>
<protein>
    <submittedName>
        <fullName evidence="7">Glycerol-3-phosphate dehydrogenase subunit C</fullName>
    </submittedName>
</protein>
<dbReference type="EMBL" id="LANA01000001">
    <property type="protein sequence ID" value="NMN67237.1"/>
    <property type="molecule type" value="Genomic_DNA"/>
</dbReference>
<evidence type="ECO:0000256" key="3">
    <source>
        <dbReference type="ARBA" id="ARBA00022737"/>
    </source>
</evidence>
<keyword evidence="3" id="KW-0677">Repeat</keyword>
<reference evidence="7 8" key="1">
    <citation type="submission" date="2019-07" db="EMBL/GenBank/DDBJ databases">
        <title>SAR11 Genome Evolution.</title>
        <authorList>
            <person name="Giovannoni S."/>
        </authorList>
    </citation>
    <scope>NUCLEOTIDE SEQUENCE [LARGE SCALE GENOMIC DNA]</scope>
    <source>
        <strain evidence="7 8">HTCC9565</strain>
    </source>
</reference>
<organism evidence="7 8">
    <name type="scientific">Pelagibacter ubique</name>
    <dbReference type="NCBI Taxonomy" id="198252"/>
    <lineage>
        <taxon>Bacteria</taxon>
        <taxon>Pseudomonadati</taxon>
        <taxon>Pseudomonadota</taxon>
        <taxon>Alphaproteobacteria</taxon>
        <taxon>Candidatus Pelagibacterales</taxon>
        <taxon>Candidatus Pelagibacteraceae</taxon>
        <taxon>Candidatus Pelagibacter</taxon>
    </lineage>
</organism>
<keyword evidence="1" id="KW-0004">4Fe-4S</keyword>
<dbReference type="InterPro" id="IPR004017">
    <property type="entry name" value="Cys_rich_dom"/>
</dbReference>
<evidence type="ECO:0000313" key="7">
    <source>
        <dbReference type="EMBL" id="NMN67237.1"/>
    </source>
</evidence>
<proteinExistence type="predicted"/>
<dbReference type="SUPFAM" id="SSF46548">
    <property type="entry name" value="alpha-helical ferredoxin"/>
    <property type="match status" value="1"/>
</dbReference>
<dbReference type="Proteomes" id="UP001166004">
    <property type="component" value="Unassembled WGS sequence"/>
</dbReference>
<keyword evidence="4" id="KW-0408">Iron</keyword>
<dbReference type="Pfam" id="PF02754">
    <property type="entry name" value="CCG"/>
    <property type="match status" value="2"/>
</dbReference>